<sequence>MRSSTLEALLQSICSQLAVIVKDGSSLYRHDVQAYSRIIEDCLAVATSRIVIVIDSLDCVCNGANLDWLPGNLKENVKIIVTATTNATSLSQVSKDSNDQSESLLRALKDKIQCDDNFVLSSAFTDTQWMDVISSGGSDFYAANGALHLPNEWKSCTDKTPIQAKILWWFAWLGVKSLKNTTLDFISNEVFELLERRFTKRTTSHIIALIVASPHGITETEVMHLIGDKMEKSYGSPAQLWLSFSWFMGPLLRHSNNVSIMDRLILKIAKDRYSAEICEAHTILCNYYTSQDSTFVSSSGKTQCLNMRKYMNLPYHVYQTNPSSFATSTYLTDLSWIYNKIKCTGCIYILSDISLCSDNKAEHLNVLEKFIRDHFYALNYDVQQFYALLKANLKAHPDGDPTIGAWKKSISENDMICLEVVKEIELKDSPPDPTSKYDNIVNLCGKGYFVASIRTEKEEICIWDVERCCRVRTFKGISQPSAICPVQDYGAAILCRREIKVLDLDNGCFKVTLKGVMNQKMPYFGLHDTTHLVCLSRNRMYVNLMNLESGDCVTTFKAGEDRFLNSLLISGDGRMLVCGDETQKPFPLLVWHLSQRKLLYDLRIPHHDFITSLSAITHEGSYVCVVAKELAEPTPNFIVVYDLQSGTLFKKWKPSCNTESLAISQTMTCVIAGLEDARIFVWDLVTVSVIFRTLANLSSFVNSPSYQLNDKRKKQKKNGNKKEAPLADPEPISDISVNAQNASSPPTNGQDATKVQQKVEGNLGTDGEPMSASPHTTTAPCPLPTVIKTLPTSLQPLYGKISTTRRTEKDKKIVLYVLASDQGADYSLCPLHKIYDLLRQKCESRGFELQISNLHGTDQYPESTFFADAFFEEGPLEARCGHSLAANCLAEIARQSNNSYLIPVLYLGTELGIQLLPLTIESQDFRSVLRTIDAESPENRALIEKWYKEDVTAQPSCYRLESLPEEPARAKEWSALLQVMIAIFTKELRDSYLVSVVEQEINNTVLFRQELAKRCIWVQTAQPTPADGKGHLEVEINRRLGKFTNDLKCQLAEKHILKTISPDKIEQPLTQLGTLLAEEIDGIIEEHNSKFQIPTCTFGVDRRLFSELEDVSQHSKILGQCCADSVVLEKTKKYIMEGSTKPLVIYGKSGSGKSVVTAMLAQNIHTWIPDCCLILRYAKLTMRSSTLEALLQSICSQLAVIVKDGSSLYRHDVQAYSRIIEDCLAVATSRIVIVIDSLDCVCNGANLDWLPGNLKENVKIIVTATTNATSLSQVSKDSNDQSESLLRALKDKIQCDDNFVLSSAFTDTQWMDVISSGGSDFYAANGALHLPNEWKSCTDKTPIQAKILWWFAWLGVKSLKNTTLDYISNEVFELLERRFTKGTTSHIIALIVASPHGVTETEVMHLIGDKMEKSYGSPAQLWLSFSWFMGPLLRHSNNVSIMDRLILKIAKDSLNMRKYMNLPYHVYQMNPSSFATSTYLTDLSWIYNKIKCTGCIYILSDISLCSDNKAEHLNVLEKFIRDHFYALNYDVQQFYALLKANLKAHPDGDPTIGAWKKSISENDMICLEVVKEIELKDSPPDPTSKYDNIVNLCGKGYFVASIRTEKEEICIWDVERCCRVRTFKGISQPSAICPVQDYGAAILCRREIKVLDLDNGCFKVTLKGVMNQKMPYFGLHDTTHLVCLSRNRMYVNLMNLESGDCVTTFKAGEDRFLNSLLISGDGRMLVCGDETQKPFPLLVWHLSQRKLLYDLRIPHHDFITSLSAITHEGSYVCVVAKELAEPTPNFIVVYDLQSGTLFKKWKPSCNTESLAISQTMTCVIAGLEDARILSGILLQEIAN</sequence>
<dbReference type="SMART" id="SM00320">
    <property type="entry name" value="WD40"/>
    <property type="match status" value="3"/>
</dbReference>
<dbReference type="VEuPathDB" id="VectorBase:LLOJ006620"/>
<dbReference type="InterPro" id="IPR049945">
    <property type="entry name" value="AAA_22"/>
</dbReference>
<evidence type="ECO:0000256" key="1">
    <source>
        <dbReference type="SAM" id="MobiDB-lite"/>
    </source>
</evidence>
<evidence type="ECO:0000259" key="2">
    <source>
        <dbReference type="Pfam" id="PF13401"/>
    </source>
</evidence>
<dbReference type="InterPro" id="IPR052752">
    <property type="entry name" value="NACHT-WD_repeat"/>
</dbReference>
<reference evidence="3" key="1">
    <citation type="submission" date="2020-05" db="UniProtKB">
        <authorList>
            <consortium name="EnsemblMetazoa"/>
        </authorList>
    </citation>
    <scope>IDENTIFICATION</scope>
    <source>
        <strain evidence="3">Jacobina</strain>
    </source>
</reference>
<dbReference type="InterPro" id="IPR027417">
    <property type="entry name" value="P-loop_NTPase"/>
</dbReference>
<feature type="domain" description="ORC1/DEAH AAA+ ATPase" evidence="2">
    <location>
        <begin position="1141"/>
        <end position="1250"/>
    </location>
</feature>
<name>A0A1B0EVN6_LUTLO</name>
<accession>A0A1B0EVN6</accession>
<dbReference type="SUPFAM" id="SSF50998">
    <property type="entry name" value="Quinoprotein alcohol dehydrogenase-like"/>
    <property type="match status" value="1"/>
</dbReference>
<dbReference type="InterPro" id="IPR015943">
    <property type="entry name" value="WD40/YVTN_repeat-like_dom_sf"/>
</dbReference>
<dbReference type="PANTHER" id="PTHR19871:SF37">
    <property type="entry name" value="GH25853P"/>
    <property type="match status" value="1"/>
</dbReference>
<dbReference type="EMBL" id="AJWK01021850">
    <property type="status" value="NOT_ANNOTATED_CDS"/>
    <property type="molecule type" value="Genomic_DNA"/>
</dbReference>
<organism evidence="3 4">
    <name type="scientific">Lutzomyia longipalpis</name>
    <name type="common">Sand fly</name>
    <dbReference type="NCBI Taxonomy" id="7200"/>
    <lineage>
        <taxon>Eukaryota</taxon>
        <taxon>Metazoa</taxon>
        <taxon>Ecdysozoa</taxon>
        <taxon>Arthropoda</taxon>
        <taxon>Hexapoda</taxon>
        <taxon>Insecta</taxon>
        <taxon>Pterygota</taxon>
        <taxon>Neoptera</taxon>
        <taxon>Endopterygota</taxon>
        <taxon>Diptera</taxon>
        <taxon>Nematocera</taxon>
        <taxon>Psychodoidea</taxon>
        <taxon>Psychodidae</taxon>
        <taxon>Lutzomyia</taxon>
        <taxon>Lutzomyia</taxon>
    </lineage>
</organism>
<dbReference type="Pfam" id="PF13401">
    <property type="entry name" value="AAA_22"/>
    <property type="match status" value="1"/>
</dbReference>
<dbReference type="EMBL" id="AJWK01021851">
    <property type="status" value="NOT_ANNOTATED_CDS"/>
    <property type="molecule type" value="Genomic_DNA"/>
</dbReference>
<dbReference type="Gene3D" id="3.40.50.300">
    <property type="entry name" value="P-loop containing nucleotide triphosphate hydrolases"/>
    <property type="match status" value="1"/>
</dbReference>
<dbReference type="GO" id="GO:0016887">
    <property type="term" value="F:ATP hydrolysis activity"/>
    <property type="evidence" value="ECO:0007669"/>
    <property type="project" value="InterPro"/>
</dbReference>
<dbReference type="PANTHER" id="PTHR19871">
    <property type="entry name" value="BETA TRANSDUCIN-RELATED PROTEIN"/>
    <property type="match status" value="1"/>
</dbReference>
<dbReference type="VEuPathDB" id="VectorBase:LLONM1_011506"/>
<protein>
    <recommendedName>
        <fullName evidence="2">ORC1/DEAH AAA+ ATPase domain-containing protein</fullName>
    </recommendedName>
</protein>
<dbReference type="InterPro" id="IPR001680">
    <property type="entry name" value="WD40_rpt"/>
</dbReference>
<dbReference type="InterPro" id="IPR036322">
    <property type="entry name" value="WD40_repeat_dom_sf"/>
</dbReference>
<dbReference type="EnsemblMetazoa" id="LLOJ006620-RA">
    <property type="protein sequence ID" value="LLOJ006620-PA"/>
    <property type="gene ID" value="LLOJ006620"/>
</dbReference>
<proteinExistence type="predicted"/>
<feature type="compositionally biased region" description="Polar residues" evidence="1">
    <location>
        <begin position="735"/>
        <end position="756"/>
    </location>
</feature>
<dbReference type="SUPFAM" id="SSF52540">
    <property type="entry name" value="P-loop containing nucleoside triphosphate hydrolases"/>
    <property type="match status" value="1"/>
</dbReference>
<evidence type="ECO:0000313" key="4">
    <source>
        <dbReference type="Proteomes" id="UP000092461"/>
    </source>
</evidence>
<evidence type="ECO:0000313" key="3">
    <source>
        <dbReference type="EnsemblMetazoa" id="LLOJ006620-PA"/>
    </source>
</evidence>
<keyword evidence="4" id="KW-1185">Reference proteome</keyword>
<dbReference type="Gene3D" id="1.25.40.370">
    <property type="match status" value="2"/>
</dbReference>
<dbReference type="EMBL" id="AJWK01021852">
    <property type="status" value="NOT_ANNOTATED_CDS"/>
    <property type="molecule type" value="Genomic_DNA"/>
</dbReference>
<dbReference type="InterPro" id="IPR011047">
    <property type="entry name" value="Quinoprotein_ADH-like_sf"/>
</dbReference>
<dbReference type="Gene3D" id="2.130.10.10">
    <property type="entry name" value="YVTN repeat-like/Quinoprotein amine dehydrogenase"/>
    <property type="match status" value="2"/>
</dbReference>
<feature type="region of interest" description="Disordered" evidence="1">
    <location>
        <begin position="708"/>
        <end position="784"/>
    </location>
</feature>
<dbReference type="SUPFAM" id="SSF50978">
    <property type="entry name" value="WD40 repeat-like"/>
    <property type="match status" value="1"/>
</dbReference>
<dbReference type="Proteomes" id="UP000092461">
    <property type="component" value="Unassembled WGS sequence"/>
</dbReference>